<accession>A0A1J9Q149</accession>
<dbReference type="AlphaFoldDB" id="A0A1J9Q149"/>
<organism evidence="2 3">
    <name type="scientific">Emergomyces pasteurianus Ep9510</name>
    <dbReference type="NCBI Taxonomy" id="1447872"/>
    <lineage>
        <taxon>Eukaryota</taxon>
        <taxon>Fungi</taxon>
        <taxon>Dikarya</taxon>
        <taxon>Ascomycota</taxon>
        <taxon>Pezizomycotina</taxon>
        <taxon>Eurotiomycetes</taxon>
        <taxon>Eurotiomycetidae</taxon>
        <taxon>Onygenales</taxon>
        <taxon>Ajellomycetaceae</taxon>
        <taxon>Emergomyces</taxon>
    </lineage>
</organism>
<feature type="compositionally biased region" description="Polar residues" evidence="1">
    <location>
        <begin position="1"/>
        <end position="29"/>
    </location>
</feature>
<dbReference type="EMBL" id="LGRN01000993">
    <property type="protein sequence ID" value="OJD09991.1"/>
    <property type="molecule type" value="Genomic_DNA"/>
</dbReference>
<protein>
    <submittedName>
        <fullName evidence="2">Uncharacterized protein</fullName>
    </submittedName>
</protein>
<dbReference type="VEuPathDB" id="FungiDB:AJ78_08819"/>
<feature type="region of interest" description="Disordered" evidence="1">
    <location>
        <begin position="1"/>
        <end position="31"/>
    </location>
</feature>
<evidence type="ECO:0000313" key="2">
    <source>
        <dbReference type="EMBL" id="OJD09991.1"/>
    </source>
</evidence>
<reference evidence="2 3" key="1">
    <citation type="submission" date="2015-07" db="EMBL/GenBank/DDBJ databases">
        <title>Emmonsia species relationships and genome sequence.</title>
        <authorList>
            <consortium name="The Broad Institute Genomics Platform"/>
            <person name="Cuomo C.A."/>
            <person name="Munoz J.F."/>
            <person name="Imamovic A."/>
            <person name="Priest M.E."/>
            <person name="Young S."/>
            <person name="Clay O.K."/>
            <person name="McEwen J.G."/>
        </authorList>
    </citation>
    <scope>NUCLEOTIDE SEQUENCE [LARGE SCALE GENOMIC DNA]</scope>
    <source>
        <strain evidence="2 3">UAMH 9510</strain>
    </source>
</reference>
<sequence length="111" mass="12146">MSRDNSQVSDPLSSLKSNPTLCNHQTQKVSRSHELRTVASCRCVIDEKAHFNSDASSSHFPSPNKDIVSAISSTALERHTLTATGEALPLSIANNMRELQEISEVQRREGG</sequence>
<evidence type="ECO:0000313" key="3">
    <source>
        <dbReference type="Proteomes" id="UP000182235"/>
    </source>
</evidence>
<comment type="caution">
    <text evidence="2">The sequence shown here is derived from an EMBL/GenBank/DDBJ whole genome shotgun (WGS) entry which is preliminary data.</text>
</comment>
<name>A0A1J9Q149_9EURO</name>
<evidence type="ECO:0000256" key="1">
    <source>
        <dbReference type="SAM" id="MobiDB-lite"/>
    </source>
</evidence>
<gene>
    <name evidence="2" type="ORF">AJ78_08819</name>
</gene>
<dbReference type="Proteomes" id="UP000182235">
    <property type="component" value="Unassembled WGS sequence"/>
</dbReference>
<keyword evidence="3" id="KW-1185">Reference proteome</keyword>
<proteinExistence type="predicted"/>